<evidence type="ECO:0000313" key="3">
    <source>
        <dbReference type="EMBL" id="MBB1088639.1"/>
    </source>
</evidence>
<dbReference type="InterPro" id="IPR001387">
    <property type="entry name" value="Cro/C1-type_HTH"/>
</dbReference>
<name>A0A7W3U472_9GAMM</name>
<dbReference type="Gene3D" id="1.10.260.40">
    <property type="entry name" value="lambda repressor-like DNA-binding domains"/>
    <property type="match status" value="1"/>
</dbReference>
<proteinExistence type="predicted"/>
<evidence type="ECO:0000313" key="4">
    <source>
        <dbReference type="Proteomes" id="UP000552587"/>
    </source>
</evidence>
<dbReference type="GO" id="GO:0003677">
    <property type="term" value="F:DNA binding"/>
    <property type="evidence" value="ECO:0007669"/>
    <property type="project" value="UniProtKB-KW"/>
</dbReference>
<dbReference type="Pfam" id="PF01381">
    <property type="entry name" value="HTH_3"/>
    <property type="match status" value="1"/>
</dbReference>
<dbReference type="EMBL" id="JACHTE010000006">
    <property type="protein sequence ID" value="MBB1088639.1"/>
    <property type="molecule type" value="Genomic_DNA"/>
</dbReference>
<dbReference type="SUPFAM" id="SSF47413">
    <property type="entry name" value="lambda repressor-like DNA-binding domains"/>
    <property type="match status" value="1"/>
</dbReference>
<reference evidence="3 4" key="1">
    <citation type="submission" date="2020-07" db="EMBL/GenBank/DDBJ databases">
        <authorList>
            <person name="Xu S."/>
            <person name="Li A."/>
        </authorList>
    </citation>
    <scope>NUCLEOTIDE SEQUENCE [LARGE SCALE GENOMIC DNA]</scope>
    <source>
        <strain evidence="3 4">SG-8</strain>
    </source>
</reference>
<dbReference type="SMART" id="SM00530">
    <property type="entry name" value="HTH_XRE"/>
    <property type="match status" value="1"/>
</dbReference>
<dbReference type="AlphaFoldDB" id="A0A7W3U472"/>
<comment type="caution">
    <text evidence="3">The sequence shown here is derived from an EMBL/GenBank/DDBJ whole genome shotgun (WGS) entry which is preliminary data.</text>
</comment>
<protein>
    <submittedName>
        <fullName evidence="3">Helix-turn-helix transcriptional regulator</fullName>
    </submittedName>
</protein>
<dbReference type="Proteomes" id="UP000552587">
    <property type="component" value="Unassembled WGS sequence"/>
</dbReference>
<dbReference type="InterPro" id="IPR010982">
    <property type="entry name" value="Lambda_DNA-bd_dom_sf"/>
</dbReference>
<dbReference type="PANTHER" id="PTHR46558">
    <property type="entry name" value="TRACRIPTIONAL REGULATORY PROTEIN-RELATED-RELATED"/>
    <property type="match status" value="1"/>
</dbReference>
<dbReference type="PANTHER" id="PTHR46558:SF4">
    <property type="entry name" value="DNA-BIDING PHAGE PROTEIN"/>
    <property type="match status" value="1"/>
</dbReference>
<feature type="domain" description="HTH cro/C1-type" evidence="2">
    <location>
        <begin position="8"/>
        <end position="65"/>
    </location>
</feature>
<keyword evidence="1" id="KW-0238">DNA-binding</keyword>
<dbReference type="RefSeq" id="WP_182669429.1">
    <property type="nucleotide sequence ID" value="NZ_JACHTE010000006.1"/>
</dbReference>
<dbReference type="CDD" id="cd00093">
    <property type="entry name" value="HTH_XRE"/>
    <property type="match status" value="1"/>
</dbReference>
<dbReference type="PROSITE" id="PS50943">
    <property type="entry name" value="HTH_CROC1"/>
    <property type="match status" value="1"/>
</dbReference>
<evidence type="ECO:0000256" key="1">
    <source>
        <dbReference type="ARBA" id="ARBA00023125"/>
    </source>
</evidence>
<evidence type="ECO:0000259" key="2">
    <source>
        <dbReference type="PROSITE" id="PS50943"/>
    </source>
</evidence>
<accession>A0A7W3U472</accession>
<organism evidence="3 4">
    <name type="scientific">Marilutibacter penaei</name>
    <dbReference type="NCBI Taxonomy" id="2759900"/>
    <lineage>
        <taxon>Bacteria</taxon>
        <taxon>Pseudomonadati</taxon>
        <taxon>Pseudomonadota</taxon>
        <taxon>Gammaproteobacteria</taxon>
        <taxon>Lysobacterales</taxon>
        <taxon>Lysobacteraceae</taxon>
        <taxon>Marilutibacter</taxon>
    </lineage>
</organism>
<sequence length="124" mass="13746">MEHFGVRLKRFRDDQGWSQEQLGFELNVSKATVSKWESGQAQPRLESLAEIRALLARHGLSLDTLIEGLAGEVTGASSAGRRVRERATPYPAHAVRTAEEALLLDRFRALKPARRKGLLALLGD</sequence>
<gene>
    <name evidence="3" type="ORF">H4F99_09075</name>
</gene>
<keyword evidence="4" id="KW-1185">Reference proteome</keyword>